<accession>A0A1X2GJZ4</accession>
<protein>
    <recommendedName>
        <fullName evidence="2">Dilute domain-containing protein</fullName>
    </recommendedName>
</protein>
<dbReference type="STRING" id="101127.A0A1X2GJZ4"/>
<sequence>MSKPNTALHPQSTLTIDAAMAQSSYSPSFKHNRTQPRPRSVHTALPQDELTSKIANNFEQFSSMLTQMQKNTKKEKRLARTPSTRAQSLPAHSLPATRHRPSPPSPPPTVAPASPLYPTSPEPTTAHIHAHPVTPLPQAPTKRIVFQNHQLVTDFLGSASNGHLAQLQAQCATCTDLLFAADHDSGSTALMVAICFNQPHVATWLINQDCPVNEQDNEGWTALMWATSLQRASLISSVTGNLAYDLIWSNDPVMTPLLKTHASSSRRTALAYERKLKQKQSIQKVKAARRQSTPTLTTSTFHHSGIDAYTHFMNTEAHQHQSHLGAHLDTRSTRRQSSLGLLHHQAILPVAPPTSSLFVNHPDGQSDDEDSPCDSPTTLASLEASLRSAHTFDWDHCLVDQMFAFSMDDLPTLLDLVMLPPPARHAAMTRHDDTLWIPADLLFLCARFAYFYLPRQDLHHFFQTALARLVKVTKSCKGRYALCYWLANIHLLLSYLKRDTHFAQTTLEQQDLLANIATDVYFMLLNDCTRQMGKLVGAGFMDVAMDKDMAAIRFEDQDQAREWTKFFQRRGSSTSAAPPPASPSPLTATLLDGGSKSPGLGPTLILQLLDDLTSLADLLLPPWLAQHLVQQTLYHLLAESFNHILQHRRFLCRSLAFQIRLNLSVIEGWIKKHHLPICGVLGTTFERLVQLLQLLQCITSLHHVNDFVATCRGLTLLHPLQLRRCVVGYRYETNEPHLSPDMESWIQQQAAPFEETATPSPPSNKVTPASVDHFRQQLLPFLLAPSSAAATQPAPPVDQQQQEWLDTHLLLPVSSAAPSQRSTNIDLLWSSSTTSESMYHQLKEQAKREKKTSALRVPSLSYKFIEKLDKKLGNR</sequence>
<dbReference type="Pfam" id="PF01843">
    <property type="entry name" value="DIL"/>
    <property type="match status" value="1"/>
</dbReference>
<dbReference type="PANTHER" id="PTHR16027">
    <property type="entry name" value="DILUTE DOMAIN-CONTAINING PROTEIN YPR089W"/>
    <property type="match status" value="1"/>
</dbReference>
<gene>
    <name evidence="3" type="ORF">DM01DRAFT_1335076</name>
</gene>
<evidence type="ECO:0000313" key="4">
    <source>
        <dbReference type="Proteomes" id="UP000242146"/>
    </source>
</evidence>
<proteinExistence type="predicted"/>
<feature type="region of interest" description="Disordered" evidence="1">
    <location>
        <begin position="354"/>
        <end position="376"/>
    </location>
</feature>
<feature type="compositionally biased region" description="Basic residues" evidence="1">
    <location>
        <begin position="30"/>
        <end position="40"/>
    </location>
</feature>
<dbReference type="SUPFAM" id="SSF48403">
    <property type="entry name" value="Ankyrin repeat"/>
    <property type="match status" value="1"/>
</dbReference>
<evidence type="ECO:0000256" key="1">
    <source>
        <dbReference type="SAM" id="MobiDB-lite"/>
    </source>
</evidence>
<dbReference type="InterPro" id="IPR052072">
    <property type="entry name" value="Vascular_dev_regulator"/>
</dbReference>
<dbReference type="PANTHER" id="PTHR16027:SF6">
    <property type="entry name" value="DILUTE DOMAIN-CONTAINING PROTEIN"/>
    <property type="match status" value="1"/>
</dbReference>
<feature type="region of interest" description="Disordered" evidence="1">
    <location>
        <begin position="1"/>
        <end position="47"/>
    </location>
</feature>
<feature type="compositionally biased region" description="Polar residues" evidence="1">
    <location>
        <begin position="1"/>
        <end position="29"/>
    </location>
</feature>
<feature type="region of interest" description="Disordered" evidence="1">
    <location>
        <begin position="69"/>
        <end position="136"/>
    </location>
</feature>
<feature type="domain" description="Dilute" evidence="2">
    <location>
        <begin position="467"/>
        <end position="752"/>
    </location>
</feature>
<dbReference type="InterPro" id="IPR036770">
    <property type="entry name" value="Ankyrin_rpt-contain_sf"/>
</dbReference>
<dbReference type="OrthoDB" id="426293at2759"/>
<dbReference type="Proteomes" id="UP000242146">
    <property type="component" value="Unassembled WGS sequence"/>
</dbReference>
<dbReference type="GO" id="GO:0051020">
    <property type="term" value="F:GTPase binding"/>
    <property type="evidence" value="ECO:0007669"/>
    <property type="project" value="TreeGrafter"/>
</dbReference>
<dbReference type="PROSITE" id="PS51126">
    <property type="entry name" value="DILUTE"/>
    <property type="match status" value="1"/>
</dbReference>
<dbReference type="EMBL" id="MCGT01000011">
    <property type="protein sequence ID" value="ORX55678.1"/>
    <property type="molecule type" value="Genomic_DNA"/>
</dbReference>
<evidence type="ECO:0000259" key="2">
    <source>
        <dbReference type="PROSITE" id="PS51126"/>
    </source>
</evidence>
<organism evidence="3 4">
    <name type="scientific">Hesseltinella vesiculosa</name>
    <dbReference type="NCBI Taxonomy" id="101127"/>
    <lineage>
        <taxon>Eukaryota</taxon>
        <taxon>Fungi</taxon>
        <taxon>Fungi incertae sedis</taxon>
        <taxon>Mucoromycota</taxon>
        <taxon>Mucoromycotina</taxon>
        <taxon>Mucoromycetes</taxon>
        <taxon>Mucorales</taxon>
        <taxon>Cunninghamellaceae</taxon>
        <taxon>Hesseltinella</taxon>
    </lineage>
</organism>
<dbReference type="Gene3D" id="1.25.40.20">
    <property type="entry name" value="Ankyrin repeat-containing domain"/>
    <property type="match status" value="1"/>
</dbReference>
<evidence type="ECO:0000313" key="3">
    <source>
        <dbReference type="EMBL" id="ORX55678.1"/>
    </source>
</evidence>
<comment type="caution">
    <text evidence="3">The sequence shown here is derived from an EMBL/GenBank/DDBJ whole genome shotgun (WGS) entry which is preliminary data.</text>
</comment>
<dbReference type="InterPro" id="IPR002110">
    <property type="entry name" value="Ankyrin_rpt"/>
</dbReference>
<name>A0A1X2GJZ4_9FUNG</name>
<dbReference type="SMART" id="SM01132">
    <property type="entry name" value="DIL"/>
    <property type="match status" value="1"/>
</dbReference>
<dbReference type="AlphaFoldDB" id="A0A1X2GJZ4"/>
<keyword evidence="4" id="KW-1185">Reference proteome</keyword>
<dbReference type="Pfam" id="PF12796">
    <property type="entry name" value="Ank_2"/>
    <property type="match status" value="1"/>
</dbReference>
<dbReference type="InterPro" id="IPR002710">
    <property type="entry name" value="Dilute_dom"/>
</dbReference>
<reference evidence="3 4" key="1">
    <citation type="submission" date="2016-07" db="EMBL/GenBank/DDBJ databases">
        <title>Pervasive Adenine N6-methylation of Active Genes in Fungi.</title>
        <authorList>
            <consortium name="DOE Joint Genome Institute"/>
            <person name="Mondo S.J."/>
            <person name="Dannebaum R.O."/>
            <person name="Kuo R.C."/>
            <person name="Labutti K."/>
            <person name="Haridas S."/>
            <person name="Kuo A."/>
            <person name="Salamov A."/>
            <person name="Ahrendt S.R."/>
            <person name="Lipzen A."/>
            <person name="Sullivan W."/>
            <person name="Andreopoulos W.B."/>
            <person name="Clum A."/>
            <person name="Lindquist E."/>
            <person name="Daum C."/>
            <person name="Ramamoorthy G.K."/>
            <person name="Gryganskyi A."/>
            <person name="Culley D."/>
            <person name="Magnuson J.K."/>
            <person name="James T.Y."/>
            <person name="O'Malley M.A."/>
            <person name="Stajich J.E."/>
            <person name="Spatafora J.W."/>
            <person name="Visel A."/>
            <person name="Grigoriev I.V."/>
        </authorList>
    </citation>
    <scope>NUCLEOTIDE SEQUENCE [LARGE SCALE GENOMIC DNA]</scope>
    <source>
        <strain evidence="3 4">NRRL 3301</strain>
    </source>
</reference>